<dbReference type="PANTHER" id="PTHR23355:SF9">
    <property type="entry name" value="DIS3-LIKE EXONUCLEASE 2"/>
    <property type="match status" value="1"/>
</dbReference>
<dbReference type="GO" id="GO:0008859">
    <property type="term" value="F:exoribonuclease II activity"/>
    <property type="evidence" value="ECO:0007669"/>
    <property type="project" value="UniProtKB-EC"/>
</dbReference>
<dbReference type="EMBL" id="PQWO01000037">
    <property type="protein sequence ID" value="PZD70444.1"/>
    <property type="molecule type" value="Genomic_DNA"/>
</dbReference>
<evidence type="ECO:0000256" key="1">
    <source>
        <dbReference type="SAM" id="MobiDB-lite"/>
    </source>
</evidence>
<dbReference type="AlphaFoldDB" id="A0A2W1JJK5"/>
<dbReference type="SUPFAM" id="SSF50249">
    <property type="entry name" value="Nucleic acid-binding proteins"/>
    <property type="match status" value="1"/>
</dbReference>
<dbReference type="Pfam" id="PF00773">
    <property type="entry name" value="RNB"/>
    <property type="match status" value="1"/>
</dbReference>
<dbReference type="GO" id="GO:0003723">
    <property type="term" value="F:RNA binding"/>
    <property type="evidence" value="ECO:0007669"/>
    <property type="project" value="InterPro"/>
</dbReference>
<dbReference type="EC" id="3.1.13.1" evidence="3"/>
<accession>A0A2W1JJK5</accession>
<comment type="caution">
    <text evidence="3">The sequence shown here is derived from an EMBL/GenBank/DDBJ whole genome shotgun (WGS) entry which is preliminary data.</text>
</comment>
<evidence type="ECO:0000313" key="4">
    <source>
        <dbReference type="Proteomes" id="UP000248857"/>
    </source>
</evidence>
<evidence type="ECO:0000259" key="2">
    <source>
        <dbReference type="Pfam" id="PF00773"/>
    </source>
</evidence>
<name>A0A2W1JJK5_9CYAN</name>
<feature type="domain" description="RNB" evidence="2">
    <location>
        <begin position="32"/>
        <end position="84"/>
    </location>
</feature>
<dbReference type="OrthoDB" id="9764149at2"/>
<feature type="region of interest" description="Disordered" evidence="1">
    <location>
        <begin position="66"/>
        <end position="90"/>
    </location>
</feature>
<sequence length="103" mass="11224">MPQLLFSAPVLTQAKTIATHPHHYDRPQVQGFTIDGPTSLDLDDAIWLEETETGATLQVHISDVSEHIPPGTPLDESAIATTRSDTTSRATIQCCRESSARMP</sequence>
<protein>
    <submittedName>
        <fullName evidence="3">Ribonuclease R</fullName>
        <ecNumber evidence="3">3.1.13.1</ecNumber>
    </submittedName>
</protein>
<dbReference type="InterPro" id="IPR050180">
    <property type="entry name" value="RNR_Ribonuclease"/>
</dbReference>
<feature type="compositionally biased region" description="Low complexity" evidence="1">
    <location>
        <begin position="77"/>
        <end position="90"/>
    </location>
</feature>
<dbReference type="PANTHER" id="PTHR23355">
    <property type="entry name" value="RIBONUCLEASE"/>
    <property type="match status" value="1"/>
</dbReference>
<dbReference type="Proteomes" id="UP000248857">
    <property type="component" value="Unassembled WGS sequence"/>
</dbReference>
<gene>
    <name evidence="3" type="primary">rnr_9</name>
    <name evidence="3" type="ORF">C1752_12227</name>
</gene>
<dbReference type="RefSeq" id="WP_110989017.1">
    <property type="nucleotide sequence ID" value="NZ_CAWNWM010000037.1"/>
</dbReference>
<keyword evidence="3" id="KW-0378">Hydrolase</keyword>
<dbReference type="InterPro" id="IPR001900">
    <property type="entry name" value="RNase_II/R"/>
</dbReference>
<organism evidence="3 4">
    <name type="scientific">Acaryochloris thomasi RCC1774</name>
    <dbReference type="NCBI Taxonomy" id="1764569"/>
    <lineage>
        <taxon>Bacteria</taxon>
        <taxon>Bacillati</taxon>
        <taxon>Cyanobacteriota</taxon>
        <taxon>Cyanophyceae</taxon>
        <taxon>Acaryochloridales</taxon>
        <taxon>Acaryochloridaceae</taxon>
        <taxon>Acaryochloris</taxon>
        <taxon>Acaryochloris thomasi</taxon>
    </lineage>
</organism>
<dbReference type="GO" id="GO:0006402">
    <property type="term" value="P:mRNA catabolic process"/>
    <property type="evidence" value="ECO:0007669"/>
    <property type="project" value="TreeGrafter"/>
</dbReference>
<evidence type="ECO:0000313" key="3">
    <source>
        <dbReference type="EMBL" id="PZD70444.1"/>
    </source>
</evidence>
<proteinExistence type="predicted"/>
<keyword evidence="4" id="KW-1185">Reference proteome</keyword>
<dbReference type="InterPro" id="IPR012340">
    <property type="entry name" value="NA-bd_OB-fold"/>
</dbReference>
<reference evidence="3 4" key="1">
    <citation type="journal article" date="2018" name="Sci. Rep.">
        <title>A novel species of the marine cyanobacterium Acaryochloris with a unique pigment content and lifestyle.</title>
        <authorList>
            <person name="Partensky F."/>
            <person name="Six C."/>
            <person name="Ratin M."/>
            <person name="Garczarek L."/>
            <person name="Vaulot D."/>
            <person name="Probert I."/>
            <person name="Calteau A."/>
            <person name="Gourvil P."/>
            <person name="Marie D."/>
            <person name="Grebert T."/>
            <person name="Bouchier C."/>
            <person name="Le Panse S."/>
            <person name="Gachenot M."/>
            <person name="Rodriguez F."/>
            <person name="Garrido J.L."/>
        </authorList>
    </citation>
    <scope>NUCLEOTIDE SEQUENCE [LARGE SCALE GENOMIC DNA]</scope>
    <source>
        <strain evidence="3 4">RCC1774</strain>
    </source>
</reference>